<protein>
    <recommendedName>
        <fullName evidence="4">Peptidase inhibitor family I36</fullName>
    </recommendedName>
</protein>
<keyword evidence="3" id="KW-1185">Reference proteome</keyword>
<dbReference type="AlphaFoldDB" id="A0A7W4DDQ7"/>
<evidence type="ECO:0008006" key="4">
    <source>
        <dbReference type="Google" id="ProtNLM"/>
    </source>
</evidence>
<evidence type="ECO:0000313" key="2">
    <source>
        <dbReference type="EMBL" id="MBB1520656.1"/>
    </source>
</evidence>
<reference evidence="2 3" key="1">
    <citation type="submission" date="2020-08" db="EMBL/GenBank/DDBJ databases">
        <authorList>
            <person name="Kim C.M."/>
        </authorList>
    </citation>
    <scope>NUCLEOTIDE SEQUENCE [LARGE SCALE GENOMIC DNA]</scope>
    <source>
        <strain evidence="2 3">SR9</strain>
    </source>
</reference>
<feature type="signal peptide" evidence="1">
    <location>
        <begin position="1"/>
        <end position="19"/>
    </location>
</feature>
<keyword evidence="1" id="KW-0732">Signal</keyword>
<proteinExistence type="predicted"/>
<dbReference type="PROSITE" id="PS51257">
    <property type="entry name" value="PROKAR_LIPOPROTEIN"/>
    <property type="match status" value="1"/>
</dbReference>
<gene>
    <name evidence="2" type="ORF">H3H45_15505</name>
</gene>
<evidence type="ECO:0000256" key="1">
    <source>
        <dbReference type="SAM" id="SignalP"/>
    </source>
</evidence>
<organism evidence="2 3">
    <name type="scientific">Aquipseudomonas guryensis</name>
    <dbReference type="NCBI Taxonomy" id="2759165"/>
    <lineage>
        <taxon>Bacteria</taxon>
        <taxon>Pseudomonadati</taxon>
        <taxon>Pseudomonadota</taxon>
        <taxon>Gammaproteobacteria</taxon>
        <taxon>Pseudomonadales</taxon>
        <taxon>Pseudomonadaceae</taxon>
        <taxon>Aquipseudomonas</taxon>
    </lineage>
</organism>
<comment type="caution">
    <text evidence="2">The sequence shown here is derived from an EMBL/GenBank/DDBJ whole genome shotgun (WGS) entry which is preliminary data.</text>
</comment>
<accession>A0A7W4DDQ7</accession>
<name>A0A7W4DDQ7_9GAMM</name>
<feature type="chain" id="PRO_5031054179" description="Peptidase inhibitor family I36" evidence="1">
    <location>
        <begin position="20"/>
        <end position="115"/>
    </location>
</feature>
<evidence type="ECO:0000313" key="3">
    <source>
        <dbReference type="Proteomes" id="UP000581189"/>
    </source>
</evidence>
<dbReference type="Proteomes" id="UP000581189">
    <property type="component" value="Unassembled WGS sequence"/>
</dbReference>
<sequence length="115" mass="12436">MHKPLLFLLGLALAGNATAGCGEGNGTCYYYKKGELKGQDKCAVTTCAATDQYFFSTWAWGNGNEVAITLSEDKQGTLVNGKPGYMLQLPFKDERMLCYAVEAGDELLCNDSGVY</sequence>
<dbReference type="EMBL" id="JACJFN010000004">
    <property type="protein sequence ID" value="MBB1520656.1"/>
    <property type="molecule type" value="Genomic_DNA"/>
</dbReference>
<dbReference type="RefSeq" id="WP_182834628.1">
    <property type="nucleotide sequence ID" value="NZ_JACJFN010000004.1"/>
</dbReference>